<comment type="caution">
    <text evidence="9">The sequence shown here is derived from an EMBL/GenBank/DDBJ whole genome shotgun (WGS) entry which is preliminary data.</text>
</comment>
<protein>
    <recommendedName>
        <fullName evidence="8">Ig-like domain-containing protein</fullName>
    </recommendedName>
</protein>
<dbReference type="PROSITE" id="PS50835">
    <property type="entry name" value="IG_LIKE"/>
    <property type="match status" value="1"/>
</dbReference>
<dbReference type="InterPro" id="IPR022398">
    <property type="entry name" value="Peptidase_S8_His-AS"/>
</dbReference>
<reference evidence="9" key="1">
    <citation type="submission" date="2021-01" db="EMBL/GenBank/DDBJ databases">
        <title>Phytophthora aleatoria, a newly-described species from Pinus radiata is distinct from Phytophthora cactorum isolates based on comparative genomics.</title>
        <authorList>
            <person name="Mcdougal R."/>
            <person name="Panda P."/>
            <person name="Williams N."/>
            <person name="Studholme D.J."/>
        </authorList>
    </citation>
    <scope>NUCLEOTIDE SEQUENCE</scope>
    <source>
        <strain evidence="9">NZFS 4037</strain>
    </source>
</reference>
<gene>
    <name evidence="9" type="ORF">JG688_00016543</name>
</gene>
<dbReference type="PROSITE" id="PS00137">
    <property type="entry name" value="SUBTILASE_HIS"/>
    <property type="match status" value="1"/>
</dbReference>
<evidence type="ECO:0000256" key="4">
    <source>
        <dbReference type="ARBA" id="ARBA00022825"/>
    </source>
</evidence>
<keyword evidence="10" id="KW-1185">Reference proteome</keyword>
<dbReference type="CDD" id="cd04842">
    <property type="entry name" value="Peptidases_S8_Kp43_protease"/>
    <property type="match status" value="1"/>
</dbReference>
<feature type="domain" description="Ig-like" evidence="8">
    <location>
        <begin position="677"/>
        <end position="782"/>
    </location>
</feature>
<evidence type="ECO:0000256" key="1">
    <source>
        <dbReference type="ARBA" id="ARBA00011073"/>
    </source>
</evidence>
<organism evidence="9 10">
    <name type="scientific">Phytophthora aleatoria</name>
    <dbReference type="NCBI Taxonomy" id="2496075"/>
    <lineage>
        <taxon>Eukaryota</taxon>
        <taxon>Sar</taxon>
        <taxon>Stramenopiles</taxon>
        <taxon>Oomycota</taxon>
        <taxon>Peronosporomycetes</taxon>
        <taxon>Peronosporales</taxon>
        <taxon>Peronosporaceae</taxon>
        <taxon>Phytophthora</taxon>
    </lineage>
</organism>
<feature type="transmembrane region" description="Helical" evidence="7">
    <location>
        <begin position="979"/>
        <end position="1000"/>
    </location>
</feature>
<dbReference type="InterPro" id="IPR000209">
    <property type="entry name" value="Peptidase_S8/S53_dom"/>
</dbReference>
<feature type="active site" description="Charge relay system" evidence="5">
    <location>
        <position position="504"/>
    </location>
</feature>
<dbReference type="Proteomes" id="UP000709295">
    <property type="component" value="Unassembled WGS sequence"/>
</dbReference>
<evidence type="ECO:0000313" key="10">
    <source>
        <dbReference type="Proteomes" id="UP000709295"/>
    </source>
</evidence>
<keyword evidence="7" id="KW-0472">Membrane</keyword>
<evidence type="ECO:0000256" key="5">
    <source>
        <dbReference type="PROSITE-ProRule" id="PRU01240"/>
    </source>
</evidence>
<feature type="active site" description="Charge relay system" evidence="5">
    <location>
        <position position="705"/>
    </location>
</feature>
<feature type="active site" description="Charge relay system" evidence="5">
    <location>
        <position position="456"/>
    </location>
</feature>
<feature type="region of interest" description="Disordered" evidence="6">
    <location>
        <begin position="1078"/>
        <end position="1242"/>
    </location>
</feature>
<dbReference type="InterPro" id="IPR034058">
    <property type="entry name" value="TagA/B/C/D_pept_dom"/>
</dbReference>
<evidence type="ECO:0000256" key="7">
    <source>
        <dbReference type="SAM" id="Phobius"/>
    </source>
</evidence>
<dbReference type="Pfam" id="PF00082">
    <property type="entry name" value="Peptidase_S8"/>
    <property type="match status" value="1"/>
</dbReference>
<accession>A0A8J5I4B7</accession>
<dbReference type="InterPro" id="IPR051048">
    <property type="entry name" value="Peptidase_S8/S53_subtilisin"/>
</dbReference>
<evidence type="ECO:0000256" key="6">
    <source>
        <dbReference type="SAM" id="MobiDB-lite"/>
    </source>
</evidence>
<feature type="compositionally biased region" description="Basic and acidic residues" evidence="6">
    <location>
        <begin position="1078"/>
        <end position="1088"/>
    </location>
</feature>
<feature type="compositionally biased region" description="Polar residues" evidence="6">
    <location>
        <begin position="680"/>
        <end position="696"/>
    </location>
</feature>
<keyword evidence="7" id="KW-0812">Transmembrane</keyword>
<dbReference type="EMBL" id="JAENGY010002069">
    <property type="protein sequence ID" value="KAG6945599.1"/>
    <property type="molecule type" value="Genomic_DNA"/>
</dbReference>
<dbReference type="PANTHER" id="PTHR43399">
    <property type="entry name" value="SUBTILISIN-RELATED"/>
    <property type="match status" value="1"/>
</dbReference>
<feature type="region of interest" description="Disordered" evidence="6">
    <location>
        <begin position="662"/>
        <end position="696"/>
    </location>
</feature>
<evidence type="ECO:0000313" key="9">
    <source>
        <dbReference type="EMBL" id="KAG6945599.1"/>
    </source>
</evidence>
<proteinExistence type="inferred from homology"/>
<keyword evidence="2 5" id="KW-0645">Protease</keyword>
<feature type="compositionally biased region" description="Basic residues" evidence="6">
    <location>
        <begin position="1029"/>
        <end position="1039"/>
    </location>
</feature>
<evidence type="ECO:0000256" key="2">
    <source>
        <dbReference type="ARBA" id="ARBA00022670"/>
    </source>
</evidence>
<dbReference type="GO" id="GO:0006508">
    <property type="term" value="P:proteolysis"/>
    <property type="evidence" value="ECO:0007669"/>
    <property type="project" value="UniProtKB-KW"/>
</dbReference>
<evidence type="ECO:0000259" key="8">
    <source>
        <dbReference type="PROSITE" id="PS50835"/>
    </source>
</evidence>
<feature type="region of interest" description="Disordered" evidence="6">
    <location>
        <begin position="1022"/>
        <end position="1066"/>
    </location>
</feature>
<keyword evidence="4 5" id="KW-0720">Serine protease</keyword>
<dbReference type="PANTHER" id="PTHR43399:SF4">
    <property type="entry name" value="CELL WALL-ASSOCIATED PROTEASE"/>
    <property type="match status" value="1"/>
</dbReference>
<dbReference type="GO" id="GO:0004252">
    <property type="term" value="F:serine-type endopeptidase activity"/>
    <property type="evidence" value="ECO:0007669"/>
    <property type="project" value="UniProtKB-UniRule"/>
</dbReference>
<dbReference type="AlphaFoldDB" id="A0A8J5I4B7"/>
<sequence length="1242" mass="133882">MAISRVQQVYSRGADGSSSMPLRRTMRVLFLGWALAIRGTDASSLTDGRGLQFVDQEAFCGYHCSASHVAQAYRHLSETSECLETNCGRFLAENTQISTRRRLRPAFSFTESNATNQSAVVGDVHAASEDGKDVSIISVVSCSSVTDVTLSIGDPETDAFANFYQAFSAAYDAMLSGDNATYDACQLQFLQKELLANYSSDLDDEADEMEIKPTLIKLNATSDELKCLAKIKKIWPATSESHTPFLTRSDQDDATATVVLVHVSAAVGDDILALECVESVTVLPAILKLMPFAKSSYALSRSSSDKKEGPALEIRLAKVVNTAQTLKKLSAYVTKATGIKNLITMQSSTAETGGVLLQAAVDDYDTWTQALAIVLDDEAVEWVDLQQVVKTGALQSLKTPALEQRLLRQRFIEEPAEMAAQHTSRRLDDYVQDLVGVNIMQEHNITGSSIIVGITDTGLYIDHDQFDQESRNMFDDEDLTARKVIYYQTFANNVDEAEGVTCGHGTHVSGILAGSSYSRKNSDLGIASSARIAFMDIGKQESTCAGTSGCDVSLETPGEVANLMKAQVATGAKIFSFSWGTGANDYNTQTQQVDEYVYDNPETLIIVAAGNSGEKGDYTISSPSGAKNVISVGASLNAAASFSSTPCQSVLNENTVASFSSIGPTLDGRQKPDLVAPGMSITSSQSEKPGSTTKSSAVCSLQGTSQATPVIAGMAVLIYEWLRDGWWKNGVADPTFGMDTIPASLIKALLLHSGEAMSRRLIEPSTGVTSCVALEAAAKTLSSYPDFNQGYGKPTMLNLVSFLDGNNSSSSSSTSSNTIYFFPNSSTGSEPSVTEGSEVTFHFMLTASVNLRVTVVWTDPPGSVGSKATLQNDLDLTLKVANTSAVFYPLSGNGSRDSVNNVEMVEVSYDDVLDAVTEAGMVVEDGYIYVQAVVSGHSVKAGENATTTGQKFSIVASSTPSSTSMTSAGDGDSAFWQPWMTIGAIVVCTLALLFVIALVWRMRVTMKADNLKADHGTPSAAAALTGAAGRRRLSRRERNKKASEERTSVPHIHPNYRNVNAGGSLRPALEEPMASRRAIDHEPSRRAFDPSAAGVHEPSRRAFNPSAAAVVREPSRRAAGPLEPPQPISARKTSRRAAAALAEPHPPSKRRDGSDRGQERKHSDGSDRGRIRSDRRRERERSERNDGSDRGPVRSERRRERERSERSDRPGSDRGRERSARKHEPGKAHSSRRTKPPIILYE</sequence>
<feature type="compositionally biased region" description="Basic and acidic residues" evidence="6">
    <location>
        <begin position="1149"/>
        <end position="1227"/>
    </location>
</feature>
<name>A0A8J5I4B7_9STRA</name>
<comment type="similarity">
    <text evidence="1 5">Belongs to the peptidase S8 family.</text>
</comment>
<dbReference type="InterPro" id="IPR007110">
    <property type="entry name" value="Ig-like_dom"/>
</dbReference>
<dbReference type="PROSITE" id="PS00138">
    <property type="entry name" value="SUBTILASE_SER"/>
    <property type="match status" value="1"/>
</dbReference>
<dbReference type="InterPro" id="IPR023828">
    <property type="entry name" value="Peptidase_S8_Ser-AS"/>
</dbReference>
<dbReference type="PROSITE" id="PS51892">
    <property type="entry name" value="SUBTILASE"/>
    <property type="match status" value="1"/>
</dbReference>
<keyword evidence="3 5" id="KW-0378">Hydrolase</keyword>
<keyword evidence="7" id="KW-1133">Transmembrane helix</keyword>
<evidence type="ECO:0000256" key="3">
    <source>
        <dbReference type="ARBA" id="ARBA00022801"/>
    </source>
</evidence>